<reference evidence="3" key="1">
    <citation type="journal article" date="2011" name="Nature">
        <title>Genome sequence and analysis of the tuber crop potato.</title>
        <authorList>
            <consortium name="The Potato Genome Sequencing Consortium"/>
        </authorList>
    </citation>
    <scope>NUCLEOTIDE SEQUENCE [LARGE SCALE GENOMIC DNA]</scope>
    <source>
        <strain evidence="3">cv. DM1-3 516 R44</strain>
    </source>
</reference>
<dbReference type="PaxDb" id="4113-PGSC0003DMT400004600"/>
<feature type="region of interest" description="Disordered" evidence="1">
    <location>
        <begin position="148"/>
        <end position="169"/>
    </location>
</feature>
<dbReference type="STRING" id="4113.M0ZNP2"/>
<feature type="compositionally biased region" description="Acidic residues" evidence="1">
    <location>
        <begin position="15"/>
        <end position="27"/>
    </location>
</feature>
<evidence type="ECO:0000313" key="2">
    <source>
        <dbReference type="EnsemblPlants" id="PGSC0003DMT400004600"/>
    </source>
</evidence>
<feature type="compositionally biased region" description="Low complexity" evidence="1">
    <location>
        <begin position="46"/>
        <end position="67"/>
    </location>
</feature>
<evidence type="ECO:0000313" key="3">
    <source>
        <dbReference type="Proteomes" id="UP000011115"/>
    </source>
</evidence>
<keyword evidence="3" id="KW-1185">Reference proteome</keyword>
<dbReference type="ExpressionAtlas" id="M0ZNP2">
    <property type="expression patterns" value="baseline"/>
</dbReference>
<accession>M0ZNP2</accession>
<dbReference type="Gramene" id="PGSC0003DMT400004600">
    <property type="protein sequence ID" value="PGSC0003DMT400004600"/>
    <property type="gene ID" value="PGSC0003DMG400001826"/>
</dbReference>
<dbReference type="HOGENOM" id="CLU_1333938_0_0_1"/>
<sequence>MEAKMTNRLKRLFGEEEDENEHQEEENYSNHQDEEEQRQRQDRVKVVVVEVISHSNNDYYNNNSSGYHQNEEDDDDYKDLFGSDNEDYAKKLSKSRFPVPGLKFGTFQLFEHFISRSRSSDSGSGSGSEREADEDDTVEVISLCNNDYNNNNSSGYHQNEEDDDDYKDLFGSDNEDYAKKLSKSRFPVPGLKFGTFQLFEHFISRF</sequence>
<protein>
    <submittedName>
        <fullName evidence="2">Uncharacterized protein</fullName>
    </submittedName>
</protein>
<dbReference type="InParanoid" id="M0ZNP2"/>
<dbReference type="Proteomes" id="UP000011115">
    <property type="component" value="Unassembled WGS sequence"/>
</dbReference>
<dbReference type="EnsemblPlants" id="PGSC0003DMT400004600">
    <property type="protein sequence ID" value="PGSC0003DMT400004600"/>
    <property type="gene ID" value="PGSC0003DMG400001826"/>
</dbReference>
<name>M0ZNP2_SOLTU</name>
<proteinExistence type="predicted"/>
<evidence type="ECO:0000256" key="1">
    <source>
        <dbReference type="SAM" id="MobiDB-lite"/>
    </source>
</evidence>
<organism evidence="2 3">
    <name type="scientific">Solanum tuberosum</name>
    <name type="common">Potato</name>
    <dbReference type="NCBI Taxonomy" id="4113"/>
    <lineage>
        <taxon>Eukaryota</taxon>
        <taxon>Viridiplantae</taxon>
        <taxon>Streptophyta</taxon>
        <taxon>Embryophyta</taxon>
        <taxon>Tracheophyta</taxon>
        <taxon>Spermatophyta</taxon>
        <taxon>Magnoliopsida</taxon>
        <taxon>eudicotyledons</taxon>
        <taxon>Gunneridae</taxon>
        <taxon>Pentapetalae</taxon>
        <taxon>asterids</taxon>
        <taxon>lamiids</taxon>
        <taxon>Solanales</taxon>
        <taxon>Solanaceae</taxon>
        <taxon>Solanoideae</taxon>
        <taxon>Solaneae</taxon>
        <taxon>Solanum</taxon>
    </lineage>
</organism>
<reference evidence="2" key="2">
    <citation type="submission" date="2015-06" db="UniProtKB">
        <authorList>
            <consortium name="EnsemblPlants"/>
        </authorList>
    </citation>
    <scope>IDENTIFICATION</scope>
    <source>
        <strain evidence="2">DM1-3 516 R44</strain>
    </source>
</reference>
<dbReference type="AlphaFoldDB" id="M0ZNP2"/>
<feature type="region of interest" description="Disordered" evidence="1">
    <location>
        <begin position="117"/>
        <end position="136"/>
    </location>
</feature>
<feature type="region of interest" description="Disordered" evidence="1">
    <location>
        <begin position="1"/>
        <end position="82"/>
    </location>
</feature>